<dbReference type="GO" id="GO:0070041">
    <property type="term" value="F:rRNA (uridine-C5-)-methyltransferase activity"/>
    <property type="evidence" value="ECO:0007669"/>
    <property type="project" value="TreeGrafter"/>
</dbReference>
<dbReference type="Pfam" id="PF05958">
    <property type="entry name" value="tRNA_U5-meth_tr"/>
    <property type="match status" value="1"/>
</dbReference>
<accession>A0A369TB30</accession>
<evidence type="ECO:0000259" key="8">
    <source>
        <dbReference type="PROSITE" id="PS50926"/>
    </source>
</evidence>
<dbReference type="Gene3D" id="2.40.50.1070">
    <property type="match status" value="1"/>
</dbReference>
<evidence type="ECO:0000256" key="7">
    <source>
        <dbReference type="PROSITE-ProRule" id="PRU10015"/>
    </source>
</evidence>
<dbReference type="SUPFAM" id="SSF50249">
    <property type="entry name" value="Nucleic acid-binding proteins"/>
    <property type="match status" value="1"/>
</dbReference>
<evidence type="ECO:0000256" key="5">
    <source>
        <dbReference type="ARBA" id="ARBA00023014"/>
    </source>
</evidence>
<dbReference type="SUPFAM" id="SSF53335">
    <property type="entry name" value="S-adenosyl-L-methionine-dependent methyltransferases"/>
    <property type="match status" value="1"/>
</dbReference>
<feature type="domain" description="TRAM" evidence="8">
    <location>
        <begin position="6"/>
        <end position="64"/>
    </location>
</feature>
<dbReference type="InterPro" id="IPR002792">
    <property type="entry name" value="TRAM_dom"/>
</dbReference>
<dbReference type="InterPro" id="IPR029063">
    <property type="entry name" value="SAM-dependent_MTases_sf"/>
</dbReference>
<dbReference type="Gene3D" id="3.40.50.150">
    <property type="entry name" value="Vaccinia Virus protein VP39"/>
    <property type="match status" value="1"/>
</dbReference>
<dbReference type="Proteomes" id="UP000253941">
    <property type="component" value="Unassembled WGS sequence"/>
</dbReference>
<dbReference type="AlphaFoldDB" id="A0A369TB30"/>
<feature type="binding site" evidence="6">
    <location>
        <position position="299"/>
    </location>
    <ligand>
        <name>S-adenosyl-L-methionine</name>
        <dbReference type="ChEBI" id="CHEBI:59789"/>
    </ligand>
</feature>
<feature type="binding site" evidence="6">
    <location>
        <position position="319"/>
    </location>
    <ligand>
        <name>S-adenosyl-L-methionine</name>
        <dbReference type="ChEBI" id="CHEBI:59789"/>
    </ligand>
</feature>
<organism evidence="9 10">
    <name type="scientific">Ferruginivarius sediminum</name>
    <dbReference type="NCBI Taxonomy" id="2661937"/>
    <lineage>
        <taxon>Bacteria</taxon>
        <taxon>Pseudomonadati</taxon>
        <taxon>Pseudomonadota</taxon>
        <taxon>Alphaproteobacteria</taxon>
        <taxon>Rhodospirillales</taxon>
        <taxon>Rhodospirillaceae</taxon>
        <taxon>Ferruginivarius</taxon>
    </lineage>
</organism>
<keyword evidence="1" id="KW-0408">Iron</keyword>
<reference evidence="9 10" key="1">
    <citation type="submission" date="2018-07" db="EMBL/GenBank/DDBJ databases">
        <title>Venubactetium sediminum gen. nov., sp. nov., isolated from a marine solar saltern.</title>
        <authorList>
            <person name="Wang S."/>
        </authorList>
    </citation>
    <scope>NUCLEOTIDE SEQUENCE [LARGE SCALE GENOMIC DNA]</scope>
    <source>
        <strain evidence="9 10">WD2A32</strain>
    </source>
</reference>
<keyword evidence="1" id="KW-0479">Metal-binding</keyword>
<keyword evidence="10" id="KW-1185">Reference proteome</keyword>
<dbReference type="InterPro" id="IPR012340">
    <property type="entry name" value="NA-bd_OB-fold"/>
</dbReference>
<dbReference type="PROSITE" id="PS50926">
    <property type="entry name" value="TRAM"/>
    <property type="match status" value="1"/>
</dbReference>
<dbReference type="EMBL" id="QPMH01000005">
    <property type="protein sequence ID" value="RDD62541.1"/>
    <property type="molecule type" value="Genomic_DNA"/>
</dbReference>
<comment type="caution">
    <text evidence="9">The sequence shown here is derived from an EMBL/GenBank/DDBJ whole genome shotgun (WGS) entry which is preliminary data.</text>
</comment>
<dbReference type="InterPro" id="IPR030390">
    <property type="entry name" value="MeTrfase_TrmA_AS"/>
</dbReference>
<dbReference type="RefSeq" id="WP_114581637.1">
    <property type="nucleotide sequence ID" value="NZ_QPMH01000005.1"/>
</dbReference>
<dbReference type="PANTHER" id="PTHR11061">
    <property type="entry name" value="RNA M5U METHYLTRANSFERASE"/>
    <property type="match status" value="1"/>
</dbReference>
<dbReference type="GO" id="GO:0070475">
    <property type="term" value="P:rRNA base methylation"/>
    <property type="evidence" value="ECO:0007669"/>
    <property type="project" value="TreeGrafter"/>
</dbReference>
<evidence type="ECO:0000313" key="9">
    <source>
        <dbReference type="EMBL" id="RDD62541.1"/>
    </source>
</evidence>
<protein>
    <submittedName>
        <fullName evidence="9">23S rRNA (Uracil(1939)-C(5))-methyltransferase RlmD</fullName>
        <ecNumber evidence="9">2.1.1.190</ecNumber>
    </submittedName>
</protein>
<evidence type="ECO:0000256" key="1">
    <source>
        <dbReference type="ARBA" id="ARBA00022485"/>
    </source>
</evidence>
<evidence type="ECO:0000256" key="3">
    <source>
        <dbReference type="ARBA" id="ARBA00022679"/>
    </source>
</evidence>
<dbReference type="InterPro" id="IPR030391">
    <property type="entry name" value="MeTrfase_TrmA_CS"/>
</dbReference>
<keyword evidence="2 6" id="KW-0489">Methyltransferase</keyword>
<dbReference type="PROSITE" id="PS01231">
    <property type="entry name" value="TRMA_2"/>
    <property type="match status" value="1"/>
</dbReference>
<keyword evidence="5" id="KW-0411">Iron-sulfur</keyword>
<dbReference type="PANTHER" id="PTHR11061:SF49">
    <property type="entry name" value="23S RRNA (URACIL(1939)-C(5))-METHYLTRANSFERASE RLMD"/>
    <property type="match status" value="1"/>
</dbReference>
<feature type="binding site" evidence="6">
    <location>
        <position position="367"/>
    </location>
    <ligand>
        <name>S-adenosyl-L-methionine</name>
        <dbReference type="ChEBI" id="CHEBI:59789"/>
    </ligand>
</feature>
<evidence type="ECO:0000256" key="4">
    <source>
        <dbReference type="ARBA" id="ARBA00022691"/>
    </source>
</evidence>
<feature type="active site" description="Nucleophile" evidence="6">
    <location>
        <position position="393"/>
    </location>
</feature>
<comment type="similarity">
    <text evidence="6">Belongs to the class I-like SAM-binding methyltransferase superfamily. RNA M5U methyltransferase family.</text>
</comment>
<gene>
    <name evidence="9" type="ORF">DRB17_07820</name>
</gene>
<dbReference type="PROSITE" id="PS51687">
    <property type="entry name" value="SAM_MT_RNA_M5U"/>
    <property type="match status" value="1"/>
</dbReference>
<dbReference type="InterPro" id="IPR010280">
    <property type="entry name" value="U5_MeTrfase_fam"/>
</dbReference>
<dbReference type="EC" id="2.1.1.190" evidence="9"/>
<sequence length="435" mass="46487">MRRKARRGGGRQVEVTIDALGGRGDGIAAYEGKPVFVPFALPGETVRVRLTGQRAGGYKAEVLEVLDAAPERVEAPCPHFGPCGGCTVQHLDAEAYRRWKHDQVVQALNRRGFDEPPVAETVEVGEGTRRRAALAAVREGKRVRLGFHGRESHRIENIEECRILTPPLVALLDPLRAAMAEILDERETAEVALLESESGIDLLLQTRQPLGLTARQALAGLAESEDLARIAWAPAGPEGAVAEAEPVAMRRPPLLTFGEVSVEPPPGAFVQPTAAGEAALVATVSGWLAGVEGSVADYFAGCGTFAFPLSRRGPVHAVEGAETAIAALWQAARKNDLAGRMTAETRDLANDPPTPEELDAFAAAVFDPPRVGAKELAEALADSKVPVVAAVSCNPHTFARDARTLVDGGYTLAEVWPIDQFPWSGHVELAARFRR</sequence>
<dbReference type="GO" id="GO:0051539">
    <property type="term" value="F:4 iron, 4 sulfur cluster binding"/>
    <property type="evidence" value="ECO:0007669"/>
    <property type="project" value="UniProtKB-KW"/>
</dbReference>
<evidence type="ECO:0000313" key="10">
    <source>
        <dbReference type="Proteomes" id="UP000253941"/>
    </source>
</evidence>
<evidence type="ECO:0000256" key="2">
    <source>
        <dbReference type="ARBA" id="ARBA00022603"/>
    </source>
</evidence>
<feature type="active site" evidence="7">
    <location>
        <position position="393"/>
    </location>
</feature>
<keyword evidence="3 6" id="KW-0808">Transferase</keyword>
<proteinExistence type="inferred from homology"/>
<dbReference type="Gene3D" id="2.40.50.140">
    <property type="entry name" value="Nucleic acid-binding proteins"/>
    <property type="match status" value="1"/>
</dbReference>
<keyword evidence="4 6" id="KW-0949">S-adenosyl-L-methionine</keyword>
<feature type="binding site" evidence="6">
    <location>
        <position position="271"/>
    </location>
    <ligand>
        <name>S-adenosyl-L-methionine</name>
        <dbReference type="ChEBI" id="CHEBI:59789"/>
    </ligand>
</feature>
<dbReference type="NCBIfam" id="TIGR00479">
    <property type="entry name" value="rumA"/>
    <property type="match status" value="1"/>
</dbReference>
<evidence type="ECO:0000256" key="6">
    <source>
        <dbReference type="PROSITE-ProRule" id="PRU01024"/>
    </source>
</evidence>
<dbReference type="PROSITE" id="PS01230">
    <property type="entry name" value="TRMA_1"/>
    <property type="match status" value="1"/>
</dbReference>
<keyword evidence="1" id="KW-0004">4Fe-4S</keyword>
<dbReference type="Pfam" id="PF01938">
    <property type="entry name" value="TRAM"/>
    <property type="match status" value="1"/>
</dbReference>
<name>A0A369TB30_9PROT</name>